<dbReference type="RefSeq" id="WP_121160897.1">
    <property type="nucleotide sequence ID" value="NZ_RBKT01000001.1"/>
</dbReference>
<dbReference type="GO" id="GO:0043041">
    <property type="term" value="P:amino acid activation for nonribosomal peptide biosynthetic process"/>
    <property type="evidence" value="ECO:0007669"/>
    <property type="project" value="TreeGrafter"/>
</dbReference>
<evidence type="ECO:0000313" key="5">
    <source>
        <dbReference type="Proteomes" id="UP000277671"/>
    </source>
</evidence>
<dbReference type="InterPro" id="IPR020806">
    <property type="entry name" value="PKS_PP-bd"/>
</dbReference>
<dbReference type="SMART" id="SM00823">
    <property type="entry name" value="PKS_PP"/>
    <property type="match status" value="1"/>
</dbReference>
<dbReference type="InterPro" id="IPR009081">
    <property type="entry name" value="PP-bd_ACP"/>
</dbReference>
<dbReference type="AlphaFoldDB" id="A0A495JVA0"/>
<dbReference type="Gene3D" id="1.10.1200.10">
    <property type="entry name" value="ACP-like"/>
    <property type="match status" value="1"/>
</dbReference>
<name>A0A495JVA0_9ACTN</name>
<accession>A0A495JVA0</accession>
<gene>
    <name evidence="4" type="ORF">BDK92_7418</name>
</gene>
<dbReference type="EMBL" id="RBKT01000001">
    <property type="protein sequence ID" value="RKR92930.1"/>
    <property type="molecule type" value="Genomic_DNA"/>
</dbReference>
<dbReference type="Proteomes" id="UP000277671">
    <property type="component" value="Unassembled WGS sequence"/>
</dbReference>
<comment type="caution">
    <text evidence="4">The sequence shown here is derived from an EMBL/GenBank/DDBJ whole genome shotgun (WGS) entry which is preliminary data.</text>
</comment>
<evidence type="ECO:0000256" key="1">
    <source>
        <dbReference type="ARBA" id="ARBA00022450"/>
    </source>
</evidence>
<dbReference type="PANTHER" id="PTHR45527">
    <property type="entry name" value="NONRIBOSOMAL PEPTIDE SYNTHETASE"/>
    <property type="match status" value="1"/>
</dbReference>
<evidence type="ECO:0000256" key="2">
    <source>
        <dbReference type="ARBA" id="ARBA00022553"/>
    </source>
</evidence>
<proteinExistence type="predicted"/>
<dbReference type="OrthoDB" id="3483265at2"/>
<evidence type="ECO:0000259" key="3">
    <source>
        <dbReference type="PROSITE" id="PS50075"/>
    </source>
</evidence>
<keyword evidence="2" id="KW-0597">Phosphoprotein</keyword>
<dbReference type="Pfam" id="PF00550">
    <property type="entry name" value="PP-binding"/>
    <property type="match status" value="1"/>
</dbReference>
<reference evidence="4 5" key="1">
    <citation type="submission" date="2018-10" db="EMBL/GenBank/DDBJ databases">
        <title>Sequencing the genomes of 1000 actinobacteria strains.</title>
        <authorList>
            <person name="Klenk H.-P."/>
        </authorList>
    </citation>
    <scope>NUCLEOTIDE SEQUENCE [LARGE SCALE GENOMIC DNA]</scope>
    <source>
        <strain evidence="4 5">DSM 45175</strain>
    </source>
</reference>
<organism evidence="4 5">
    <name type="scientific">Micromonospora pisi</name>
    <dbReference type="NCBI Taxonomy" id="589240"/>
    <lineage>
        <taxon>Bacteria</taxon>
        <taxon>Bacillati</taxon>
        <taxon>Actinomycetota</taxon>
        <taxon>Actinomycetes</taxon>
        <taxon>Micromonosporales</taxon>
        <taxon>Micromonosporaceae</taxon>
        <taxon>Micromonospora</taxon>
    </lineage>
</organism>
<dbReference type="InterPro" id="IPR036736">
    <property type="entry name" value="ACP-like_sf"/>
</dbReference>
<sequence>MPDSSLDPTVDPAVDPAVESEVLTRVREIWSEVLGVPCPPDGTFFALGGHSLAAFWIVARIEQDYGVSVDPAGLFEDPDVRRFAAQVADRVRGRHGDQSVATPGPDA</sequence>
<dbReference type="PROSITE" id="PS50075">
    <property type="entry name" value="CARRIER"/>
    <property type="match status" value="1"/>
</dbReference>
<keyword evidence="1" id="KW-0596">Phosphopantetheine</keyword>
<dbReference type="GO" id="GO:0005737">
    <property type="term" value="C:cytoplasm"/>
    <property type="evidence" value="ECO:0007669"/>
    <property type="project" value="TreeGrafter"/>
</dbReference>
<evidence type="ECO:0000313" key="4">
    <source>
        <dbReference type="EMBL" id="RKR92930.1"/>
    </source>
</evidence>
<protein>
    <submittedName>
        <fullName evidence="4">Phosphopantetheine binding protein</fullName>
    </submittedName>
</protein>
<dbReference type="PANTHER" id="PTHR45527:SF1">
    <property type="entry name" value="FATTY ACID SYNTHASE"/>
    <property type="match status" value="1"/>
</dbReference>
<dbReference type="SUPFAM" id="SSF47336">
    <property type="entry name" value="ACP-like"/>
    <property type="match status" value="1"/>
</dbReference>
<keyword evidence="5" id="KW-1185">Reference proteome</keyword>
<feature type="domain" description="Carrier" evidence="3">
    <location>
        <begin position="17"/>
        <end position="91"/>
    </location>
</feature>
<dbReference type="GO" id="GO:0031177">
    <property type="term" value="F:phosphopantetheine binding"/>
    <property type="evidence" value="ECO:0007669"/>
    <property type="project" value="InterPro"/>
</dbReference>
<dbReference type="GO" id="GO:0044550">
    <property type="term" value="P:secondary metabolite biosynthetic process"/>
    <property type="evidence" value="ECO:0007669"/>
    <property type="project" value="TreeGrafter"/>
</dbReference>